<reference evidence="1 2" key="1">
    <citation type="submission" date="2016-10" db="EMBL/GenBank/DDBJ databases">
        <authorList>
            <person name="de Groot N.N."/>
        </authorList>
    </citation>
    <scope>NUCLEOTIDE SEQUENCE [LARGE SCALE GENOMIC DNA]</scope>
    <source>
        <strain evidence="1 2">LMG 2247</strain>
    </source>
</reference>
<gene>
    <name evidence="1" type="ORF">SAMN05216466_13341</name>
</gene>
<evidence type="ECO:0000313" key="2">
    <source>
        <dbReference type="Proteomes" id="UP000199706"/>
    </source>
</evidence>
<name>A0A1G8N7E6_9BURK</name>
<organism evidence="1 2">
    <name type="scientific">Paraburkholderia phenazinium</name>
    <dbReference type="NCBI Taxonomy" id="60549"/>
    <lineage>
        <taxon>Bacteria</taxon>
        <taxon>Pseudomonadati</taxon>
        <taxon>Pseudomonadota</taxon>
        <taxon>Betaproteobacteria</taxon>
        <taxon>Burkholderiales</taxon>
        <taxon>Burkholderiaceae</taxon>
        <taxon>Paraburkholderia</taxon>
    </lineage>
</organism>
<accession>A0A1G8N7E6</accession>
<dbReference type="RefSeq" id="WP_090695755.1">
    <property type="nucleotide sequence ID" value="NZ_CADERL010000015.1"/>
</dbReference>
<dbReference type="AlphaFoldDB" id="A0A1G8N7E6"/>
<dbReference type="EMBL" id="FNCJ01000033">
    <property type="protein sequence ID" value="SDI75996.1"/>
    <property type="molecule type" value="Genomic_DNA"/>
</dbReference>
<protein>
    <submittedName>
        <fullName evidence="1">Uncharacterized protein</fullName>
    </submittedName>
</protein>
<proteinExistence type="predicted"/>
<dbReference type="Proteomes" id="UP000199706">
    <property type="component" value="Unassembled WGS sequence"/>
</dbReference>
<dbReference type="OrthoDB" id="9000450at2"/>
<evidence type="ECO:0000313" key="1">
    <source>
        <dbReference type="EMBL" id="SDI75996.1"/>
    </source>
</evidence>
<sequence length="159" mass="18049">MHFLISSAQPYTLLDESLAQHPDVAEQTVLTALRTWMRPRCDSVRKHESWGAVLSDAGLGNDCLLCFDLLMHSLTDESCRPLDTRCRCASDLAKDEAALLQTLALLQRMRSDEAIALLDDWLPRPASGVVLKVARWFAFWLLDAGLEIRVRERRVTYVH</sequence>